<reference evidence="1 2" key="1">
    <citation type="submission" date="2022-10" db="EMBL/GenBank/DDBJ databases">
        <title>Luteolibacter flavescens strain MCCC 1K03193, whole genome shotgun sequencing project.</title>
        <authorList>
            <person name="Zhao G."/>
            <person name="Shen L."/>
        </authorList>
    </citation>
    <scope>NUCLEOTIDE SEQUENCE [LARGE SCALE GENOMIC DNA]</scope>
    <source>
        <strain evidence="1 2">MCCC 1K03193</strain>
    </source>
</reference>
<keyword evidence="2" id="KW-1185">Reference proteome</keyword>
<gene>
    <name evidence="1" type="ORF">OKA04_12950</name>
</gene>
<sequence>MDGSTFLWHYSAHCPLCSADVFTVGREGQPFVLFIDPRPWEFEIRPASVVAAIRWALAEGWTPEKGPTRAMAHNDMTHQFEWLPDGERHLKCNTSPLSKEQAIAKYGLDGWSEWMASEQITAPAVVPGTDQETGQ</sequence>
<dbReference type="RefSeq" id="WP_264501594.1">
    <property type="nucleotide sequence ID" value="NZ_JAPDDS010000006.1"/>
</dbReference>
<evidence type="ECO:0000313" key="2">
    <source>
        <dbReference type="Proteomes" id="UP001207930"/>
    </source>
</evidence>
<accession>A0ABT3FRN8</accession>
<organism evidence="1 2">
    <name type="scientific">Luteolibacter flavescens</name>
    <dbReference type="NCBI Taxonomy" id="1859460"/>
    <lineage>
        <taxon>Bacteria</taxon>
        <taxon>Pseudomonadati</taxon>
        <taxon>Verrucomicrobiota</taxon>
        <taxon>Verrucomicrobiia</taxon>
        <taxon>Verrucomicrobiales</taxon>
        <taxon>Verrucomicrobiaceae</taxon>
        <taxon>Luteolibacter</taxon>
    </lineage>
</organism>
<comment type="caution">
    <text evidence="1">The sequence shown here is derived from an EMBL/GenBank/DDBJ whole genome shotgun (WGS) entry which is preliminary data.</text>
</comment>
<protein>
    <submittedName>
        <fullName evidence="1">Uncharacterized protein</fullName>
    </submittedName>
</protein>
<proteinExistence type="predicted"/>
<evidence type="ECO:0000313" key="1">
    <source>
        <dbReference type="EMBL" id="MCW1885640.1"/>
    </source>
</evidence>
<dbReference type="EMBL" id="JAPDDS010000006">
    <property type="protein sequence ID" value="MCW1885640.1"/>
    <property type="molecule type" value="Genomic_DNA"/>
</dbReference>
<dbReference type="Proteomes" id="UP001207930">
    <property type="component" value="Unassembled WGS sequence"/>
</dbReference>
<name>A0ABT3FRN8_9BACT</name>